<dbReference type="InterPro" id="IPR023214">
    <property type="entry name" value="HAD_sf"/>
</dbReference>
<feature type="non-terminal residue" evidence="1">
    <location>
        <position position="1"/>
    </location>
</feature>
<protein>
    <submittedName>
        <fullName evidence="1">Uncharacterized protein</fullName>
    </submittedName>
</protein>
<dbReference type="GO" id="GO:0009166">
    <property type="term" value="P:nucleotide catabolic process"/>
    <property type="evidence" value="ECO:0007669"/>
    <property type="project" value="TreeGrafter"/>
</dbReference>
<dbReference type="GO" id="GO:0008252">
    <property type="term" value="F:nucleotidase activity"/>
    <property type="evidence" value="ECO:0007669"/>
    <property type="project" value="TreeGrafter"/>
</dbReference>
<dbReference type="InterPro" id="IPR052791">
    <property type="entry name" value="SSM1_domain"/>
</dbReference>
<dbReference type="AlphaFoldDB" id="A0A7J6SQ53"/>
<dbReference type="GO" id="GO:0006206">
    <property type="term" value="P:pyrimidine nucleobase metabolic process"/>
    <property type="evidence" value="ECO:0007669"/>
    <property type="project" value="TreeGrafter"/>
</dbReference>
<name>A0A7J6SQ53_PEROL</name>
<dbReference type="SUPFAM" id="SSF56784">
    <property type="entry name" value="HAD-like"/>
    <property type="match status" value="1"/>
</dbReference>
<proteinExistence type="predicted"/>
<dbReference type="Proteomes" id="UP000574390">
    <property type="component" value="Unassembled WGS sequence"/>
</dbReference>
<dbReference type="Pfam" id="PF00702">
    <property type="entry name" value="Hydrolase"/>
    <property type="match status" value="1"/>
</dbReference>
<dbReference type="InterPro" id="IPR006439">
    <property type="entry name" value="HAD-SF_hydro_IA"/>
</dbReference>
<accession>A0A7J6SQ53</accession>
<comment type="caution">
    <text evidence="1">The sequence shown here is derived from an EMBL/GenBank/DDBJ whole genome shotgun (WGS) entry which is preliminary data.</text>
</comment>
<reference evidence="1 2" key="1">
    <citation type="submission" date="2020-04" db="EMBL/GenBank/DDBJ databases">
        <title>Perkinsus olseni comparative genomics.</title>
        <authorList>
            <person name="Bogema D.R."/>
        </authorList>
    </citation>
    <scope>NUCLEOTIDE SEQUENCE [LARGE SCALE GENOMIC DNA]</scope>
    <source>
        <strain evidence="1">ATCC PRA-205</strain>
    </source>
</reference>
<evidence type="ECO:0000313" key="1">
    <source>
        <dbReference type="EMBL" id="KAF4734260.1"/>
    </source>
</evidence>
<dbReference type="NCBIfam" id="TIGR01509">
    <property type="entry name" value="HAD-SF-IA-v3"/>
    <property type="match status" value="1"/>
</dbReference>
<dbReference type="InterPro" id="IPR036412">
    <property type="entry name" value="HAD-like_sf"/>
</dbReference>
<dbReference type="Gene3D" id="3.40.50.1000">
    <property type="entry name" value="HAD superfamily/HAD-like"/>
    <property type="match status" value="1"/>
</dbReference>
<dbReference type="PANTHER" id="PTHR47438:SF1">
    <property type="entry name" value="PHOSPHATE METABOLISM PROTEIN 8-RELATED"/>
    <property type="match status" value="1"/>
</dbReference>
<dbReference type="PANTHER" id="PTHR47438">
    <property type="entry name" value="PHOSPHATE METABOLISM PROTEIN 8-RELATED"/>
    <property type="match status" value="1"/>
</dbReference>
<evidence type="ECO:0000313" key="2">
    <source>
        <dbReference type="Proteomes" id="UP000574390"/>
    </source>
</evidence>
<organism evidence="1 2">
    <name type="scientific">Perkinsus olseni</name>
    <name type="common">Perkinsus atlanticus</name>
    <dbReference type="NCBI Taxonomy" id="32597"/>
    <lineage>
        <taxon>Eukaryota</taxon>
        <taxon>Sar</taxon>
        <taxon>Alveolata</taxon>
        <taxon>Perkinsozoa</taxon>
        <taxon>Perkinsea</taxon>
        <taxon>Perkinsida</taxon>
        <taxon>Perkinsidae</taxon>
        <taxon>Perkinsus</taxon>
    </lineage>
</organism>
<gene>
    <name evidence="1" type="ORF">FOZ62_026260</name>
</gene>
<dbReference type="EMBL" id="JABANM010013486">
    <property type="protein sequence ID" value="KAF4734260.1"/>
    <property type="molecule type" value="Genomic_DNA"/>
</dbReference>
<sequence>VVGLIDSEVEEEVGRRLDSAAQLFDDLRSAAASHTEKCELTHEAVIEEVKRDAGMLSTQNDSVLRPPARCLKICVLFESLECRLIRRRQRTLHGKSELSRLQQELKRYRGEELEGVPPEEVEAIADRLATALSKATVRQAALEGSGQVGSSQTVDKDTQKVDRMVSQSDDGSIDGAATEEESATKVYNAMDLADKTVETCDALIEEITKIREKAVVSSECLKESWARLEKLRADCNRYVKDYDVQKEEYLSISQSLLAARRSKSLLMGEYDMQGLTSEDLEGVCSTLVKATRKVHLALAMRQLQQQRSNDADTSSSGLGLRQGLNDPLCIVCFENMWNTSLSPCGEEMTAPGIEPTTTDGSFRNSDSEFCIYCLCMRTPSFPTSPSRKSRRLSEDTSGGPVLFLDCDDTLYWKDRREVGRLLTQNIGKYIHQNFGLDSSAGYSLYSKYGTCVKGLIEEGYIAKDDDAEIARYFDETHALSELRDLVPPDSAVRQMVSRLGVPTWVLTVGPMQHCLRCLTFLGIRDLLPNVIDTAMCNFETKRKSPCYRIAMNIAGVSDPSACILVDDSPANLEAAKQVGWRTVLVNPDGALQGPFPGVDYVIDNVTLLPTVLPECFNPTAAAESEASSDDEIISVSVNPYTGKRSRHIESIDTAPSESQFASFSSDIACED</sequence>